<accession>A0A140L1Q5</accession>
<feature type="chain" id="PRO_5007491482" evidence="1">
    <location>
        <begin position="24"/>
        <end position="351"/>
    </location>
</feature>
<keyword evidence="1" id="KW-0732">Signal</keyword>
<dbReference type="Proteomes" id="UP000070456">
    <property type="component" value="Unassembled WGS sequence"/>
</dbReference>
<feature type="signal peptide" evidence="1">
    <location>
        <begin position="1"/>
        <end position="23"/>
    </location>
</feature>
<comment type="caution">
    <text evidence="2">The sequence shown here is derived from an EMBL/GenBank/DDBJ whole genome shotgun (WGS) entry which is preliminary data.</text>
</comment>
<dbReference type="OrthoDB" id="2676941at2"/>
<dbReference type="RefSeq" id="WP_068557110.1">
    <property type="nucleotide sequence ID" value="NZ_LOEE01000053.1"/>
</dbReference>
<name>A0A140L1Q5_9FIRM</name>
<evidence type="ECO:0000313" key="2">
    <source>
        <dbReference type="EMBL" id="KXG74480.1"/>
    </source>
</evidence>
<dbReference type="AlphaFoldDB" id="A0A140L1Q5"/>
<keyword evidence="3" id="KW-1185">Reference proteome</keyword>
<gene>
    <name evidence="2" type="ORF">AN619_23260</name>
</gene>
<dbReference type="EMBL" id="LOEE01000053">
    <property type="protein sequence ID" value="KXG74480.1"/>
    <property type="molecule type" value="Genomic_DNA"/>
</dbReference>
<evidence type="ECO:0000313" key="3">
    <source>
        <dbReference type="Proteomes" id="UP000070456"/>
    </source>
</evidence>
<sequence length="351" mass="38835">MNIKKLLSFLLISILMFSSVSLAEVEPDLSNIDTMRKEELTETYKKELKAAGLSERNIKFWTVEELRDLLKNNGIFQGSDESYTLFVTYGKGQGSELTKEQIKANTEKIMTIPLTKSEFDGLKTYKDKKALLDHLNGSDIVPSLKNYNKAEIAVNEDAAQADEFTPMQEGLVTTLAASTSNVIDAGVLYTSIDVTDYSTTSTCTKQLGFDFEWTTMPQWVLVDGLGISHTGSSLNLTNYTSKGGYINHYANQQWTEESLYTEYESYGVKTEDIDLYLNDMQVFGRVYMKIGNSKSAVPKGAYFTIYGQYGHAKYAGSVSVSLGYGSISLTPSGGSTVVKSSQVSKSNVLTY</sequence>
<proteinExistence type="predicted"/>
<organism evidence="2 3">
    <name type="scientific">Thermotalea metallivorans</name>
    <dbReference type="NCBI Taxonomy" id="520762"/>
    <lineage>
        <taxon>Bacteria</taxon>
        <taxon>Bacillati</taxon>
        <taxon>Bacillota</taxon>
        <taxon>Clostridia</taxon>
        <taxon>Peptostreptococcales</taxon>
        <taxon>Thermotaleaceae</taxon>
        <taxon>Thermotalea</taxon>
    </lineage>
</organism>
<evidence type="ECO:0000256" key="1">
    <source>
        <dbReference type="SAM" id="SignalP"/>
    </source>
</evidence>
<protein>
    <submittedName>
        <fullName evidence="2">Uncharacterized protein</fullName>
    </submittedName>
</protein>
<reference evidence="2 3" key="1">
    <citation type="submission" date="2015-12" db="EMBL/GenBank/DDBJ databases">
        <title>Draft genome sequence of the thermoanaerobe Thermotalea metallivorans, an isolate from the runoff channel of the Great Artesian Basin, Australia.</title>
        <authorList>
            <person name="Patel B.K."/>
        </authorList>
    </citation>
    <scope>NUCLEOTIDE SEQUENCE [LARGE SCALE GENOMIC DNA]</scope>
    <source>
        <strain evidence="2 3">B2-1</strain>
    </source>
</reference>